<reference evidence="3" key="1">
    <citation type="submission" date="2018-10" db="EMBL/GenBank/DDBJ databases">
        <title>Effector identification in a new, highly contiguous assembly of the strawberry crown rot pathogen Phytophthora cactorum.</title>
        <authorList>
            <person name="Armitage A.D."/>
            <person name="Nellist C.F."/>
            <person name="Bates H."/>
            <person name="Vickerstaff R.J."/>
            <person name="Harrison R.J."/>
        </authorList>
    </citation>
    <scope>NUCLEOTIDE SEQUENCE</scope>
    <source>
        <strain evidence="3">4040</strain>
    </source>
</reference>
<evidence type="ECO:0000313" key="4">
    <source>
        <dbReference type="Proteomes" id="UP000736787"/>
    </source>
</evidence>
<proteinExistence type="predicted"/>
<protein>
    <submittedName>
        <fullName evidence="3">Uncharacterized protein</fullName>
    </submittedName>
</protein>
<accession>A0A8T1AKY4</accession>
<evidence type="ECO:0000313" key="3">
    <source>
        <dbReference type="EMBL" id="KAG2882109.1"/>
    </source>
</evidence>
<feature type="transmembrane region" description="Helical" evidence="1">
    <location>
        <begin position="6"/>
        <end position="27"/>
    </location>
</feature>
<keyword evidence="1" id="KW-1133">Transmembrane helix</keyword>
<dbReference type="EMBL" id="RCMK01002365">
    <property type="protein sequence ID" value="KAG2882109.1"/>
    <property type="molecule type" value="Genomic_DNA"/>
</dbReference>
<dbReference type="EMBL" id="RCMK01004338">
    <property type="protein sequence ID" value="KAG2871794.1"/>
    <property type="molecule type" value="Genomic_DNA"/>
</dbReference>
<evidence type="ECO:0000313" key="2">
    <source>
        <dbReference type="EMBL" id="KAG2871794.1"/>
    </source>
</evidence>
<keyword evidence="1" id="KW-0472">Membrane</keyword>
<dbReference type="AlphaFoldDB" id="A0A8T1AKY4"/>
<feature type="non-terminal residue" evidence="3">
    <location>
        <position position="35"/>
    </location>
</feature>
<keyword evidence="1" id="KW-0812">Transmembrane</keyword>
<name>A0A8T1AKY4_9STRA</name>
<organism evidence="3 4">
    <name type="scientific">Phytophthora cactorum</name>
    <dbReference type="NCBI Taxonomy" id="29920"/>
    <lineage>
        <taxon>Eukaryota</taxon>
        <taxon>Sar</taxon>
        <taxon>Stramenopiles</taxon>
        <taxon>Oomycota</taxon>
        <taxon>Peronosporomycetes</taxon>
        <taxon>Peronosporales</taxon>
        <taxon>Peronosporaceae</taxon>
        <taxon>Phytophthora</taxon>
    </lineage>
</organism>
<comment type="caution">
    <text evidence="3">The sequence shown here is derived from an EMBL/GenBank/DDBJ whole genome shotgun (WGS) entry which is preliminary data.</text>
</comment>
<gene>
    <name evidence="3" type="ORF">PC117_g26286</name>
    <name evidence="2" type="ORF">PC117_g28167</name>
</gene>
<dbReference type="Proteomes" id="UP000736787">
    <property type="component" value="Unassembled WGS sequence"/>
</dbReference>
<sequence>MAFNKFAFGAIAMIIFATIYNIAAIILPTWSANKT</sequence>
<evidence type="ECO:0000256" key="1">
    <source>
        <dbReference type="SAM" id="Phobius"/>
    </source>
</evidence>